<evidence type="ECO:0000256" key="1">
    <source>
        <dbReference type="SAM" id="MobiDB-lite"/>
    </source>
</evidence>
<proteinExistence type="predicted"/>
<feature type="compositionally biased region" description="Polar residues" evidence="1">
    <location>
        <begin position="1"/>
        <end position="12"/>
    </location>
</feature>
<organism evidence="2 3">
    <name type="scientific">Araneus ventricosus</name>
    <name type="common">Orbweaver spider</name>
    <name type="synonym">Epeira ventricosa</name>
    <dbReference type="NCBI Taxonomy" id="182803"/>
    <lineage>
        <taxon>Eukaryota</taxon>
        <taxon>Metazoa</taxon>
        <taxon>Ecdysozoa</taxon>
        <taxon>Arthropoda</taxon>
        <taxon>Chelicerata</taxon>
        <taxon>Arachnida</taxon>
        <taxon>Araneae</taxon>
        <taxon>Araneomorphae</taxon>
        <taxon>Entelegynae</taxon>
        <taxon>Araneoidea</taxon>
        <taxon>Araneidae</taxon>
        <taxon>Araneus</taxon>
    </lineage>
</organism>
<evidence type="ECO:0000313" key="2">
    <source>
        <dbReference type="EMBL" id="GBN01815.1"/>
    </source>
</evidence>
<dbReference type="EMBL" id="BGPR01004648">
    <property type="protein sequence ID" value="GBN01815.1"/>
    <property type="molecule type" value="Genomic_DNA"/>
</dbReference>
<comment type="caution">
    <text evidence="2">The sequence shown here is derived from an EMBL/GenBank/DDBJ whole genome shotgun (WGS) entry which is preliminary data.</text>
</comment>
<feature type="compositionally biased region" description="Polar residues" evidence="1">
    <location>
        <begin position="37"/>
        <end position="59"/>
    </location>
</feature>
<sequence length="59" mass="6069">MGVSNRSLQTGSGRDRQTGSDAPGAFALPARPPGANALSSSDTSGPRWEISSSNTVPYF</sequence>
<feature type="region of interest" description="Disordered" evidence="1">
    <location>
        <begin position="1"/>
        <end position="59"/>
    </location>
</feature>
<name>A0A4Y2KHK6_ARAVE</name>
<accession>A0A4Y2KHK6</accession>
<dbReference type="AlphaFoldDB" id="A0A4Y2KHK6"/>
<evidence type="ECO:0000313" key="3">
    <source>
        <dbReference type="Proteomes" id="UP000499080"/>
    </source>
</evidence>
<protein>
    <submittedName>
        <fullName evidence="2">Uncharacterized protein</fullName>
    </submittedName>
</protein>
<dbReference type="Proteomes" id="UP000499080">
    <property type="component" value="Unassembled WGS sequence"/>
</dbReference>
<feature type="non-terminal residue" evidence="2">
    <location>
        <position position="59"/>
    </location>
</feature>
<gene>
    <name evidence="2" type="ORF">AVEN_204955_1</name>
</gene>
<reference evidence="2 3" key="1">
    <citation type="journal article" date="2019" name="Sci. Rep.">
        <title>Orb-weaving spider Araneus ventricosus genome elucidates the spidroin gene catalogue.</title>
        <authorList>
            <person name="Kono N."/>
            <person name="Nakamura H."/>
            <person name="Ohtoshi R."/>
            <person name="Moran D.A.P."/>
            <person name="Shinohara A."/>
            <person name="Yoshida Y."/>
            <person name="Fujiwara M."/>
            <person name="Mori M."/>
            <person name="Tomita M."/>
            <person name="Arakawa K."/>
        </authorList>
    </citation>
    <scope>NUCLEOTIDE SEQUENCE [LARGE SCALE GENOMIC DNA]</scope>
</reference>
<keyword evidence="3" id="KW-1185">Reference proteome</keyword>